<evidence type="ECO:0000313" key="11">
    <source>
        <dbReference type="Proteomes" id="UP000198661"/>
    </source>
</evidence>
<comment type="subcellular location">
    <subcellularLocation>
        <location evidence="1">Membrane</location>
        <topology evidence="1">Lipid-anchor</topology>
    </subcellularLocation>
</comment>
<evidence type="ECO:0000256" key="3">
    <source>
        <dbReference type="ARBA" id="ARBA00022544"/>
    </source>
</evidence>
<dbReference type="InterPro" id="IPR057336">
    <property type="entry name" value="GerAC_N"/>
</dbReference>
<organism evidence="10 11">
    <name type="scientific">Planifilum fulgidum</name>
    <dbReference type="NCBI Taxonomy" id="201973"/>
    <lineage>
        <taxon>Bacteria</taxon>
        <taxon>Bacillati</taxon>
        <taxon>Bacillota</taxon>
        <taxon>Bacilli</taxon>
        <taxon>Bacillales</taxon>
        <taxon>Thermoactinomycetaceae</taxon>
        <taxon>Planifilum</taxon>
    </lineage>
</organism>
<dbReference type="InterPro" id="IPR038501">
    <property type="entry name" value="Spore_GerAC_C_sf"/>
</dbReference>
<evidence type="ECO:0000256" key="4">
    <source>
        <dbReference type="ARBA" id="ARBA00022729"/>
    </source>
</evidence>
<keyword evidence="5" id="KW-0472">Membrane</keyword>
<evidence type="ECO:0000259" key="9">
    <source>
        <dbReference type="Pfam" id="PF25198"/>
    </source>
</evidence>
<keyword evidence="4" id="KW-0732">Signal</keyword>
<comment type="similarity">
    <text evidence="2">Belongs to the GerABKC lipoprotein family.</text>
</comment>
<dbReference type="NCBIfam" id="TIGR02887">
    <property type="entry name" value="spore_ger_x_C"/>
    <property type="match status" value="1"/>
</dbReference>
<dbReference type="InterPro" id="IPR046953">
    <property type="entry name" value="Spore_GerAC-like_C"/>
</dbReference>
<keyword evidence="6" id="KW-0564">Palmitate</keyword>
<accession>A0A1I2SKU3</accession>
<name>A0A1I2SKU3_9BACL</name>
<evidence type="ECO:0000259" key="8">
    <source>
        <dbReference type="Pfam" id="PF05504"/>
    </source>
</evidence>
<keyword evidence="11" id="KW-1185">Reference proteome</keyword>
<evidence type="ECO:0000256" key="7">
    <source>
        <dbReference type="ARBA" id="ARBA00023288"/>
    </source>
</evidence>
<dbReference type="AlphaFoldDB" id="A0A1I2SKU3"/>
<dbReference type="Pfam" id="PF05504">
    <property type="entry name" value="Spore_GerAC"/>
    <property type="match status" value="1"/>
</dbReference>
<dbReference type="GO" id="GO:0016020">
    <property type="term" value="C:membrane"/>
    <property type="evidence" value="ECO:0007669"/>
    <property type="project" value="UniProtKB-SubCell"/>
</dbReference>
<keyword evidence="7" id="KW-0449">Lipoprotein</keyword>
<proteinExistence type="inferred from homology"/>
<dbReference type="Proteomes" id="UP000198661">
    <property type="component" value="Unassembled WGS sequence"/>
</dbReference>
<dbReference type="OrthoDB" id="9816067at2"/>
<evidence type="ECO:0000313" key="10">
    <source>
        <dbReference type="EMBL" id="SFG52349.1"/>
    </source>
</evidence>
<dbReference type="Gene3D" id="3.30.300.210">
    <property type="entry name" value="Nutrient germinant receptor protein C, domain 3"/>
    <property type="match status" value="1"/>
</dbReference>
<dbReference type="PANTHER" id="PTHR35789:SF1">
    <property type="entry name" value="SPORE GERMINATION PROTEIN B3"/>
    <property type="match status" value="1"/>
</dbReference>
<dbReference type="Pfam" id="PF25198">
    <property type="entry name" value="Spore_GerAC_N"/>
    <property type="match status" value="1"/>
</dbReference>
<dbReference type="InterPro" id="IPR008844">
    <property type="entry name" value="Spore_GerAC-like"/>
</dbReference>
<reference evidence="10 11" key="1">
    <citation type="submission" date="2016-10" db="EMBL/GenBank/DDBJ databases">
        <authorList>
            <person name="de Groot N.N."/>
        </authorList>
    </citation>
    <scope>NUCLEOTIDE SEQUENCE [LARGE SCALE GENOMIC DNA]</scope>
    <source>
        <strain evidence="10 11">DSM 44945</strain>
    </source>
</reference>
<evidence type="ECO:0000256" key="1">
    <source>
        <dbReference type="ARBA" id="ARBA00004635"/>
    </source>
</evidence>
<feature type="domain" description="Spore germination protein N-terminal" evidence="9">
    <location>
        <begin position="23"/>
        <end position="200"/>
    </location>
</feature>
<dbReference type="PANTHER" id="PTHR35789">
    <property type="entry name" value="SPORE GERMINATION PROTEIN B3"/>
    <property type="match status" value="1"/>
</dbReference>
<dbReference type="GO" id="GO:0009847">
    <property type="term" value="P:spore germination"/>
    <property type="evidence" value="ECO:0007669"/>
    <property type="project" value="InterPro"/>
</dbReference>
<dbReference type="STRING" id="201973.SAMN04488025_14219"/>
<dbReference type="RefSeq" id="WP_092041375.1">
    <property type="nucleotide sequence ID" value="NZ_FOOK01000042.1"/>
</dbReference>
<keyword evidence="3" id="KW-0309">Germination</keyword>
<sequence length="394" mass="44210">MKRRLFNLVAWVLVMGLITGCWDRREIEQRSSVFAMAIDEHPKGVEVSVQIPIPIMIVGSGGGGGGGQGGQGVVHNFSAVGKTVYEALENLQNQTNHDLFLGHTRLLFLSEKVVRNKGMKILDALRRHPEIRRQIWPLIVDGPAKDALMVNLRLAEIPTEYILDFVENGSSHGRMGDTTLGQWFVNQSDPTRAAYINYLHVEPGKGGDQANAGGQGDDAEGKVFWKGLAVIRGNYMVGSLSREESGPVLGIVEDKAGYPVRVKCPDERGMITFGPKVVDPSVTVSHQGKNIKIRVKVEVWGGVVENTCSKLDLSQEKVMKKMEKMLEQVYEKQFEKALRKVQKEYRTDVFEFGAYIHAYHPHLWKRIDWERDFPKADVKADYQVTIKTLNLEAR</sequence>
<gene>
    <name evidence="10" type="ORF">SAMN04488025_14219</name>
</gene>
<evidence type="ECO:0000256" key="2">
    <source>
        <dbReference type="ARBA" id="ARBA00007886"/>
    </source>
</evidence>
<evidence type="ECO:0000256" key="6">
    <source>
        <dbReference type="ARBA" id="ARBA00023139"/>
    </source>
</evidence>
<protein>
    <submittedName>
        <fullName evidence="10">Germination protein, Ger(X)C family</fullName>
    </submittedName>
</protein>
<feature type="domain" description="Spore germination GerAC-like C-terminal" evidence="8">
    <location>
        <begin position="226"/>
        <end position="387"/>
    </location>
</feature>
<dbReference type="PROSITE" id="PS51257">
    <property type="entry name" value="PROKAR_LIPOPROTEIN"/>
    <property type="match status" value="1"/>
</dbReference>
<dbReference type="EMBL" id="FOOK01000042">
    <property type="protein sequence ID" value="SFG52349.1"/>
    <property type="molecule type" value="Genomic_DNA"/>
</dbReference>
<evidence type="ECO:0000256" key="5">
    <source>
        <dbReference type="ARBA" id="ARBA00023136"/>
    </source>
</evidence>